<proteinExistence type="predicted"/>
<comment type="caution">
    <text evidence="1">The sequence shown here is derived from an EMBL/GenBank/DDBJ whole genome shotgun (WGS) entry which is preliminary data.</text>
</comment>
<reference evidence="1 2" key="1">
    <citation type="submission" date="2024-06" db="EMBL/GenBank/DDBJ databases">
        <title>Genomics of switchgrass bacterial isolates.</title>
        <authorList>
            <person name="Shade A."/>
        </authorList>
    </citation>
    <scope>NUCLEOTIDE SEQUENCE [LARGE SCALE GENOMIC DNA]</scope>
    <source>
        <strain evidence="1 2">PvP084</strain>
    </source>
</reference>
<sequence>MSAVIEGKELVYTDTFITGLDEVVTLKPFDDDNEYQIKFTIRVDLDDQTSNNIFEDAEGVLYIEHFRSKNLVLPTATRVEPSFAHDEKFDYFVSFSVMPCRAPVGVIYQVVYNVLRKPA</sequence>
<accession>A0ABV2NN29</accession>
<organism evidence="1 2">
    <name type="scientific">Methylobacterium radiotolerans</name>
    <dbReference type="NCBI Taxonomy" id="31998"/>
    <lineage>
        <taxon>Bacteria</taxon>
        <taxon>Pseudomonadati</taxon>
        <taxon>Pseudomonadota</taxon>
        <taxon>Alphaproteobacteria</taxon>
        <taxon>Hyphomicrobiales</taxon>
        <taxon>Methylobacteriaceae</taxon>
        <taxon>Methylobacterium</taxon>
    </lineage>
</organism>
<evidence type="ECO:0000313" key="1">
    <source>
        <dbReference type="EMBL" id="MET3867910.1"/>
    </source>
</evidence>
<keyword evidence="2" id="KW-1185">Reference proteome</keyword>
<dbReference type="RefSeq" id="WP_209650624.1">
    <property type="nucleotide sequence ID" value="NZ_JBEPNV010000001.1"/>
</dbReference>
<gene>
    <name evidence="1" type="ORF">ABIC20_005219</name>
</gene>
<dbReference type="Proteomes" id="UP001549119">
    <property type="component" value="Unassembled WGS sequence"/>
</dbReference>
<evidence type="ECO:0000313" key="2">
    <source>
        <dbReference type="Proteomes" id="UP001549119"/>
    </source>
</evidence>
<dbReference type="EMBL" id="JBEPNW010000002">
    <property type="protein sequence ID" value="MET3867910.1"/>
    <property type="molecule type" value="Genomic_DNA"/>
</dbReference>
<protein>
    <submittedName>
        <fullName evidence="1">Uncharacterized protein</fullName>
    </submittedName>
</protein>
<name>A0ABV2NN29_9HYPH</name>